<accession>A0ABV1RT68</accession>
<gene>
    <name evidence="1" type="ORF">ABS362_07475</name>
</gene>
<organism evidence="1 2">
    <name type="scientific">Pontibacter populi</name>
    <dbReference type="NCBI Taxonomy" id="890055"/>
    <lineage>
        <taxon>Bacteria</taxon>
        <taxon>Pseudomonadati</taxon>
        <taxon>Bacteroidota</taxon>
        <taxon>Cytophagia</taxon>
        <taxon>Cytophagales</taxon>
        <taxon>Hymenobacteraceae</taxon>
        <taxon>Pontibacter</taxon>
    </lineage>
</organism>
<evidence type="ECO:0000313" key="1">
    <source>
        <dbReference type="EMBL" id="MER2997381.1"/>
    </source>
</evidence>
<keyword evidence="2" id="KW-1185">Reference proteome</keyword>
<proteinExistence type="predicted"/>
<dbReference type="RefSeq" id="WP_350411774.1">
    <property type="nucleotide sequence ID" value="NZ_JBEOKT010000005.1"/>
</dbReference>
<reference evidence="1 2" key="1">
    <citation type="submission" date="2024-06" db="EMBL/GenBank/DDBJ databases">
        <title>Pontibacter populi HYL7-15.</title>
        <authorList>
            <person name="Kim M.K."/>
        </authorList>
    </citation>
    <scope>NUCLEOTIDE SEQUENCE [LARGE SCALE GENOMIC DNA]</scope>
    <source>
        <strain evidence="1 2">HYL7-15</strain>
    </source>
</reference>
<protein>
    <submittedName>
        <fullName evidence="1">Uncharacterized protein</fullName>
    </submittedName>
</protein>
<dbReference type="EMBL" id="JBEOKT010000005">
    <property type="protein sequence ID" value="MER2997381.1"/>
    <property type="molecule type" value="Genomic_DNA"/>
</dbReference>
<comment type="caution">
    <text evidence="1">The sequence shown here is derived from an EMBL/GenBank/DDBJ whole genome shotgun (WGS) entry which is preliminary data.</text>
</comment>
<dbReference type="Proteomes" id="UP001476807">
    <property type="component" value="Unassembled WGS sequence"/>
</dbReference>
<name>A0ABV1RT68_9BACT</name>
<sequence>MADWTMVIMVTFLNDEVYKAFVPIEETGALKRGLMVLIMPKGSRDGEDFATIIARKANTEEDFDIMFLKEQYGKEHEIFTEAFNSYKHRIHNAWKRIKGLEVHHRYYKVGALPWEYPDGALTTLCWYCHEELHKNGKVPVLDRNGNVIGEYTNCTRCYGAGVFPEFSHVQSGICFRCNGAKYEELIDS</sequence>
<evidence type="ECO:0000313" key="2">
    <source>
        <dbReference type="Proteomes" id="UP001476807"/>
    </source>
</evidence>